<proteinExistence type="predicted"/>
<reference evidence="1 2" key="1">
    <citation type="submission" date="2019-02" db="EMBL/GenBank/DDBJ databases">
        <title>Genome sequencing of the rare red list fungi Antrodiella citrinella (Flaviporus citrinellus).</title>
        <authorList>
            <person name="Buettner E."/>
            <person name="Kellner H."/>
        </authorList>
    </citation>
    <scope>NUCLEOTIDE SEQUENCE [LARGE SCALE GENOMIC DNA]</scope>
    <source>
        <strain evidence="1 2">DSM 108506</strain>
    </source>
</reference>
<protein>
    <recommendedName>
        <fullName evidence="3">O-acyltransferase WSD1 C-terminal domain-containing protein</fullName>
    </recommendedName>
</protein>
<gene>
    <name evidence="1" type="ORF">EUX98_g4072</name>
</gene>
<dbReference type="PANTHER" id="PTHR28037:SF1">
    <property type="entry name" value="ALCOHOL O-ACETYLTRANSFERASE 1-RELATED"/>
    <property type="match status" value="1"/>
</dbReference>
<name>A0A4V3XIQ4_9APHY</name>
<sequence length="220" mass="24065">MQTSSGHFNIVPAHGRRCCPIGSRVIPANVTFTKLSTVVPVSLRPYTHVPDTVFCDHISTHASCVNIRDYSKGGDVCNPHEFPWHAASRFAKTLSEKAKSTREHVGLLKLVSGPLEDFILGRQGKKRDETMELSNIGRFPADESTPASDPRWTIEDTYIVQSDAICGSAFKIMIIGSPAGSIGITINWTVGVVDEVLAESFVTRFTKLIDAFCASRGERS</sequence>
<dbReference type="EMBL" id="SGPM01000094">
    <property type="protein sequence ID" value="THH30103.1"/>
    <property type="molecule type" value="Genomic_DNA"/>
</dbReference>
<comment type="caution">
    <text evidence="1">The sequence shown here is derived from an EMBL/GenBank/DDBJ whole genome shotgun (WGS) entry which is preliminary data.</text>
</comment>
<dbReference type="PANTHER" id="PTHR28037">
    <property type="entry name" value="ALCOHOL O-ACETYLTRANSFERASE 1-RELATED"/>
    <property type="match status" value="1"/>
</dbReference>
<evidence type="ECO:0008006" key="3">
    <source>
        <dbReference type="Google" id="ProtNLM"/>
    </source>
</evidence>
<organism evidence="1 2">
    <name type="scientific">Antrodiella citrinella</name>
    <dbReference type="NCBI Taxonomy" id="2447956"/>
    <lineage>
        <taxon>Eukaryota</taxon>
        <taxon>Fungi</taxon>
        <taxon>Dikarya</taxon>
        <taxon>Basidiomycota</taxon>
        <taxon>Agaricomycotina</taxon>
        <taxon>Agaricomycetes</taxon>
        <taxon>Polyporales</taxon>
        <taxon>Steccherinaceae</taxon>
        <taxon>Antrodiella</taxon>
    </lineage>
</organism>
<dbReference type="AlphaFoldDB" id="A0A4V3XIQ4"/>
<dbReference type="Proteomes" id="UP000308730">
    <property type="component" value="Unassembled WGS sequence"/>
</dbReference>
<dbReference type="InterPro" id="IPR052058">
    <property type="entry name" value="Alcohol_O-acetyltransferase"/>
</dbReference>
<evidence type="ECO:0000313" key="1">
    <source>
        <dbReference type="EMBL" id="THH30103.1"/>
    </source>
</evidence>
<accession>A0A4V3XIQ4</accession>
<keyword evidence="2" id="KW-1185">Reference proteome</keyword>
<evidence type="ECO:0000313" key="2">
    <source>
        <dbReference type="Proteomes" id="UP000308730"/>
    </source>
</evidence>
<dbReference type="OrthoDB" id="2150604at2759"/>